<evidence type="ECO:0000313" key="1">
    <source>
        <dbReference type="EMBL" id="SFN31278.1"/>
    </source>
</evidence>
<evidence type="ECO:0000313" key="2">
    <source>
        <dbReference type="Proteomes" id="UP000183107"/>
    </source>
</evidence>
<dbReference type="EMBL" id="FOVJ01000001">
    <property type="protein sequence ID" value="SFN31278.1"/>
    <property type="molecule type" value="Genomic_DNA"/>
</dbReference>
<name>A0A1I4XZG6_9PROT</name>
<dbReference type="STRING" id="1266925.GCA_000619905_00446"/>
<protein>
    <recommendedName>
        <fullName evidence="3">Short chain amide porin</fullName>
    </recommendedName>
</protein>
<organism evidence="1 2">
    <name type="scientific">Nitrosospira briensis</name>
    <dbReference type="NCBI Taxonomy" id="35799"/>
    <lineage>
        <taxon>Bacteria</taxon>
        <taxon>Pseudomonadati</taxon>
        <taxon>Pseudomonadota</taxon>
        <taxon>Betaproteobacteria</taxon>
        <taxon>Nitrosomonadales</taxon>
        <taxon>Nitrosomonadaceae</taxon>
        <taxon>Nitrosospira</taxon>
    </lineage>
</organism>
<reference evidence="2" key="1">
    <citation type="submission" date="2016-10" db="EMBL/GenBank/DDBJ databases">
        <authorList>
            <person name="Varghese N."/>
        </authorList>
    </citation>
    <scope>NUCLEOTIDE SEQUENCE [LARGE SCALE GENOMIC DNA]</scope>
    <source>
        <strain evidence="2">Nsp8</strain>
    </source>
</reference>
<evidence type="ECO:0008006" key="3">
    <source>
        <dbReference type="Google" id="ProtNLM"/>
    </source>
</evidence>
<dbReference type="Gene3D" id="2.40.160.10">
    <property type="entry name" value="Porin"/>
    <property type="match status" value="1"/>
</dbReference>
<dbReference type="AlphaFoldDB" id="A0A1I4XZG6"/>
<proteinExistence type="predicted"/>
<gene>
    <name evidence="1" type="ORF">SAMN05216386_0418</name>
</gene>
<sequence>MVGYELMTAGNAFQENDRGKRRGSFFARLATLLALTAGFISLSPQARAVDHTPLSKPKWAIDDTRWMTLGMGFRGTGLWVENRATGSFRNDFSIDNARVYFNGQVHEYVKFEINTECFFCNNTQSSDNPRMSYNILDAIGKLEVNRYFNIWGGRMLVPTERGELSGPFFQATHDAFKTPFFSQDFSTKFGSGGAGRYGRDDGGTFWGSVEPGFIKGTLGYAVGVYRGLQSSSTVGPNQGDSVLWAGRFTYNFLNPEKNPGYYTSSTYFGKAGDILALAFGASYQKDGAGSFANRSDFLGLVGDILFEKVLPKNTGVFTLNGEYKQFYANYSPLAFADPSCFCIFDGKSWTVTGLYLIPVKIGIGQFQPYGRFTSIQPDHSSNREEIEGGVNYIIDGFNARISAYYQHGDLFTKGLNYAPDVTGDKVDIFKLSFQLQM</sequence>
<dbReference type="InterPro" id="IPR023614">
    <property type="entry name" value="Porin_dom_sf"/>
</dbReference>
<accession>A0A1I4XZG6</accession>
<dbReference type="RefSeq" id="WP_256208314.1">
    <property type="nucleotide sequence ID" value="NZ_FOVJ01000001.1"/>
</dbReference>
<keyword evidence="2" id="KW-1185">Reference proteome</keyword>
<dbReference type="Proteomes" id="UP000183107">
    <property type="component" value="Unassembled WGS sequence"/>
</dbReference>